<organism evidence="1 2">
    <name type="scientific">Paenibacillus mellifer</name>
    <dbReference type="NCBI Taxonomy" id="2937794"/>
    <lineage>
        <taxon>Bacteria</taxon>
        <taxon>Bacillati</taxon>
        <taxon>Bacillota</taxon>
        <taxon>Bacilli</taxon>
        <taxon>Bacillales</taxon>
        <taxon>Paenibacillaceae</taxon>
        <taxon>Paenibacillus</taxon>
    </lineage>
</organism>
<name>A0A9X1Y3Q6_9BACL</name>
<gene>
    <name evidence="1" type="ORF">M0651_18245</name>
</gene>
<protein>
    <submittedName>
        <fullName evidence="1">Uncharacterized protein</fullName>
    </submittedName>
</protein>
<dbReference type="AlphaFoldDB" id="A0A9X1Y3Q6"/>
<dbReference type="EMBL" id="JALPRK010000020">
    <property type="protein sequence ID" value="MCK8489116.1"/>
    <property type="molecule type" value="Genomic_DNA"/>
</dbReference>
<keyword evidence="2" id="KW-1185">Reference proteome</keyword>
<accession>A0A9X1Y3Q6</accession>
<evidence type="ECO:0000313" key="2">
    <source>
        <dbReference type="Proteomes" id="UP001139534"/>
    </source>
</evidence>
<dbReference type="Proteomes" id="UP001139534">
    <property type="component" value="Unassembled WGS sequence"/>
</dbReference>
<comment type="caution">
    <text evidence="1">The sequence shown here is derived from an EMBL/GenBank/DDBJ whole genome shotgun (WGS) entry which is preliminary data.</text>
</comment>
<sequence length="248" mass="28613">MTKRIVDYELEEWLRSLTLASEGSVEAGGQTEGVPRITWQQRVQYAVGHAINDYFTLIPAVRLHTPIQVLLNRRWPRNQSDFPDSLSYWQVYNRMVSELTLITGTRIYEYPVALYEKWGTHAAGLDVHLSVIFQTVWQQRGNPDRVTVQKFLVEENESVTQAFVHMVNVFWHSAFGCPPGEIELYSLLEGRRHIVLGEALSLQVSLDYVLLLQDAWDCECRNREMEEEPDGGEAKRNRGCESWRIGVS</sequence>
<dbReference type="RefSeq" id="WP_248553160.1">
    <property type="nucleotide sequence ID" value="NZ_JALPRK010000020.1"/>
</dbReference>
<evidence type="ECO:0000313" key="1">
    <source>
        <dbReference type="EMBL" id="MCK8489116.1"/>
    </source>
</evidence>
<reference evidence="1" key="1">
    <citation type="submission" date="2022-04" db="EMBL/GenBank/DDBJ databases">
        <authorList>
            <person name="Seo M.-J."/>
        </authorList>
    </citation>
    <scope>NUCLEOTIDE SEQUENCE</scope>
    <source>
        <strain evidence="1">MBLB2552</strain>
    </source>
</reference>
<proteinExistence type="predicted"/>